<dbReference type="Proteomes" id="UP001138500">
    <property type="component" value="Unassembled WGS sequence"/>
</dbReference>
<protein>
    <submittedName>
        <fullName evidence="1">Uncharacterized protein</fullName>
    </submittedName>
</protein>
<accession>A0A9W7SQL9</accession>
<reference evidence="1 2" key="1">
    <citation type="journal article" date="2018" name="IMA Fungus">
        <title>IMA Genome-F 10: Nine draft genome sequences of Claviceps purpurea s.lat., including C. arundinis, C. humidiphila, and C. cf. spartinae, pseudomolecules for the pitch canker pathogen Fusarium circinatum, draft genome of Davidsoniella eucalypti, Grosmannia galeiformis, Quambalaria eucalypti, and Teratosphaeria destructans.</title>
        <authorList>
            <person name="Wingfield B.D."/>
            <person name="Liu M."/>
            <person name="Nguyen H.D."/>
            <person name="Lane F.A."/>
            <person name="Morgan S.W."/>
            <person name="De Vos L."/>
            <person name="Wilken P.M."/>
            <person name="Duong T.A."/>
            <person name="Aylward J."/>
            <person name="Coetzee M.P."/>
            <person name="Dadej K."/>
            <person name="De Beer Z.W."/>
            <person name="Findlay W."/>
            <person name="Havenga M."/>
            <person name="Kolarik M."/>
            <person name="Menzies J.G."/>
            <person name="Naidoo K."/>
            <person name="Pochopski O."/>
            <person name="Shoukouhi P."/>
            <person name="Santana Q.C."/>
            <person name="Seifert K.A."/>
            <person name="Soal N."/>
            <person name="Steenkamp E.T."/>
            <person name="Tatham C.T."/>
            <person name="van der Nest M.A."/>
            <person name="Wingfield M.J."/>
        </authorList>
    </citation>
    <scope>NUCLEOTIDE SEQUENCE [LARGE SCALE GENOMIC DNA]</scope>
    <source>
        <strain evidence="1">CMW44962</strain>
    </source>
</reference>
<organism evidence="1 2">
    <name type="scientific">Teratosphaeria destructans</name>
    <dbReference type="NCBI Taxonomy" id="418781"/>
    <lineage>
        <taxon>Eukaryota</taxon>
        <taxon>Fungi</taxon>
        <taxon>Dikarya</taxon>
        <taxon>Ascomycota</taxon>
        <taxon>Pezizomycotina</taxon>
        <taxon>Dothideomycetes</taxon>
        <taxon>Dothideomycetidae</taxon>
        <taxon>Mycosphaerellales</taxon>
        <taxon>Teratosphaeriaceae</taxon>
        <taxon>Teratosphaeria</taxon>
    </lineage>
</organism>
<keyword evidence="2" id="KW-1185">Reference proteome</keyword>
<evidence type="ECO:0000313" key="2">
    <source>
        <dbReference type="Proteomes" id="UP001138500"/>
    </source>
</evidence>
<dbReference type="AlphaFoldDB" id="A0A9W7SQL9"/>
<proteinExistence type="predicted"/>
<name>A0A9W7SQL9_9PEZI</name>
<sequence>MEEDVRKYEDDFPEGPPPRSFAAYFPESDGEDGAIASPGVAAASFASAMAKCPICGMFEGDEVAVSRHVDEHLT</sequence>
<reference evidence="1 2" key="2">
    <citation type="journal article" date="2021" name="Curr. Genet.">
        <title>Genetic response to nitrogen starvation in the aggressive Eucalyptus foliar pathogen Teratosphaeria destructans.</title>
        <authorList>
            <person name="Havenga M."/>
            <person name="Wingfield B.D."/>
            <person name="Wingfield M.J."/>
            <person name="Dreyer L.L."/>
            <person name="Roets F."/>
            <person name="Aylward J."/>
        </authorList>
    </citation>
    <scope>NUCLEOTIDE SEQUENCE [LARGE SCALE GENOMIC DNA]</scope>
    <source>
        <strain evidence="1">CMW44962</strain>
    </source>
</reference>
<comment type="caution">
    <text evidence="1">The sequence shown here is derived from an EMBL/GenBank/DDBJ whole genome shotgun (WGS) entry which is preliminary data.</text>
</comment>
<dbReference type="OrthoDB" id="20105at2759"/>
<dbReference type="EMBL" id="RIBY02001956">
    <property type="protein sequence ID" value="KAH9826767.1"/>
    <property type="molecule type" value="Genomic_DNA"/>
</dbReference>
<evidence type="ECO:0000313" key="1">
    <source>
        <dbReference type="EMBL" id="KAH9826767.1"/>
    </source>
</evidence>
<gene>
    <name evidence="1" type="ORF">Tdes44962_MAKER03310</name>
</gene>